<dbReference type="SMART" id="SM00086">
    <property type="entry name" value="PAC"/>
    <property type="match status" value="2"/>
</dbReference>
<dbReference type="SMART" id="SM00304">
    <property type="entry name" value="HAMP"/>
    <property type="match status" value="1"/>
</dbReference>
<feature type="domain" description="HAMP" evidence="18">
    <location>
        <begin position="331"/>
        <end position="383"/>
    </location>
</feature>
<keyword evidence="11 14" id="KW-1133">Transmembrane helix</keyword>
<dbReference type="EC" id="2.7.13.3" evidence="3"/>
<evidence type="ECO:0000256" key="4">
    <source>
        <dbReference type="ARBA" id="ARBA00022475"/>
    </source>
</evidence>
<dbReference type="GO" id="GO:0000160">
    <property type="term" value="P:phosphorelay signal transduction system"/>
    <property type="evidence" value="ECO:0007669"/>
    <property type="project" value="UniProtKB-KW"/>
</dbReference>
<dbReference type="InterPro" id="IPR003594">
    <property type="entry name" value="HATPase_dom"/>
</dbReference>
<dbReference type="InterPro" id="IPR035965">
    <property type="entry name" value="PAS-like_dom_sf"/>
</dbReference>
<sequence>MCFSPLLPRRLLSAQLSQLSFANQVKGVGEMARSLVSDSIRTRIVLLVLAIALPILTMLIWFFILDLRHTREHADAKVKLLADNTAQILNDYLLERERVLLSLAARPMLRSMDAKHCDPIISDYLALNPSYSTLVVLDLNAHPICSVSQYQPKTDSLALSQFFSAALRQEVFSASAAIFERGSGRWISALAQPIRNQSGSKIGLLRLALDLQKLSDDVFRSVPNEALVTVTDQDRLILLRSQQASSFIGKPSATSAGLSVDMREGFVSIKGLDGINRRTAFVTLAGLNWRVSAGLPEHELLADFRRTLWRSLAVGIATLGVAIALAWRIGIAIIRPISELATTVNRISNGDRSARTKLAGSSEVAMVGREFNRMLDIFEQQAVALKSGEQNLAITLQSIGDAVIATDAAGQITRMNPTAERLTGWPLSEALGLPLSEVFQIIDAHTRLPGLPPVTRVMHSGATIEMPEDTVLLARDGREYHIADSAAPIRDRSEQIVGVVLVFSDITERHRIAAEKMLSVAQMEQAFDASPIGMALISLDGHFLRVNPELCQMLGWTVADLLHCSIQSIASPADLATDLQFMADMVEGKRSSFQLEKRYLHKDGHEVWAQLNVSLVREINRTPIHFVAQIQNISERKQTQDALQASLAEKVGLLHEVHHRVKNNLQVITSLLRLERARCTEAETQTVLNDIIGRVRAMSLLHESLYRSGIFASVDLRNYLKELCNQAFRALAPKNAVIHLELDLDSVKVSMDQASPCGLLVNELLSNSLKHGFPDGRNGLIRIRLQHLSGSQEILLQVSDNGVGLPADFDIKMNSSLGLQLVSDLTRQIKGRLEIGHSQENRQTALFSISFTADLPNS</sequence>
<dbReference type="AlphaFoldDB" id="A0A3Q9BR57"/>
<keyword evidence="13 14" id="KW-0472">Membrane</keyword>
<dbReference type="InterPro" id="IPR005467">
    <property type="entry name" value="His_kinase_dom"/>
</dbReference>
<feature type="domain" description="PAS" evidence="16">
    <location>
        <begin position="388"/>
        <end position="432"/>
    </location>
</feature>
<evidence type="ECO:0000256" key="12">
    <source>
        <dbReference type="ARBA" id="ARBA00023012"/>
    </source>
</evidence>
<dbReference type="SUPFAM" id="SSF158472">
    <property type="entry name" value="HAMP domain-like"/>
    <property type="match status" value="1"/>
</dbReference>
<name>A0A3Q9BR57_9BURK</name>
<dbReference type="Pfam" id="PF07568">
    <property type="entry name" value="HisKA_2"/>
    <property type="match status" value="1"/>
</dbReference>
<dbReference type="Pfam" id="PF02743">
    <property type="entry name" value="dCache_1"/>
    <property type="match status" value="1"/>
</dbReference>
<dbReference type="Pfam" id="PF13426">
    <property type="entry name" value="PAS_9"/>
    <property type="match status" value="1"/>
</dbReference>
<keyword evidence="4" id="KW-1003">Cell membrane</keyword>
<keyword evidence="10" id="KW-0067">ATP-binding</keyword>
<dbReference type="SMART" id="SM00387">
    <property type="entry name" value="HATPase_c"/>
    <property type="match status" value="1"/>
</dbReference>
<gene>
    <name evidence="19" type="ORF">EJN92_11205</name>
</gene>
<keyword evidence="9" id="KW-0418">Kinase</keyword>
<proteinExistence type="predicted"/>
<evidence type="ECO:0000256" key="2">
    <source>
        <dbReference type="ARBA" id="ARBA00004651"/>
    </source>
</evidence>
<feature type="domain" description="PAC" evidence="17">
    <location>
        <begin position="593"/>
        <end position="645"/>
    </location>
</feature>
<evidence type="ECO:0000259" key="17">
    <source>
        <dbReference type="PROSITE" id="PS50113"/>
    </source>
</evidence>
<dbReference type="InterPro" id="IPR000700">
    <property type="entry name" value="PAS-assoc_C"/>
</dbReference>
<dbReference type="SUPFAM" id="SSF55874">
    <property type="entry name" value="ATPase domain of HSP90 chaperone/DNA topoisomerase II/histidine kinase"/>
    <property type="match status" value="1"/>
</dbReference>
<dbReference type="PROSITE" id="PS50109">
    <property type="entry name" value="HIS_KIN"/>
    <property type="match status" value="1"/>
</dbReference>
<evidence type="ECO:0000256" key="9">
    <source>
        <dbReference type="ARBA" id="ARBA00022777"/>
    </source>
</evidence>
<dbReference type="OrthoDB" id="9770795at2"/>
<keyword evidence="7 14" id="KW-0812">Transmembrane</keyword>
<dbReference type="CDD" id="cd06225">
    <property type="entry name" value="HAMP"/>
    <property type="match status" value="1"/>
</dbReference>
<dbReference type="GO" id="GO:0005886">
    <property type="term" value="C:plasma membrane"/>
    <property type="evidence" value="ECO:0007669"/>
    <property type="project" value="UniProtKB-SubCell"/>
</dbReference>
<feature type="domain" description="PAC" evidence="17">
    <location>
        <begin position="466"/>
        <end position="518"/>
    </location>
</feature>
<evidence type="ECO:0000256" key="3">
    <source>
        <dbReference type="ARBA" id="ARBA00012438"/>
    </source>
</evidence>
<dbReference type="GO" id="GO:0006355">
    <property type="term" value="P:regulation of DNA-templated transcription"/>
    <property type="evidence" value="ECO:0007669"/>
    <property type="project" value="InterPro"/>
</dbReference>
<comment type="catalytic activity">
    <reaction evidence="1">
        <text>ATP + protein L-histidine = ADP + protein N-phospho-L-histidine.</text>
        <dbReference type="EC" id="2.7.13.3"/>
    </reaction>
</comment>
<dbReference type="Gene3D" id="3.30.450.20">
    <property type="entry name" value="PAS domain"/>
    <property type="match status" value="3"/>
</dbReference>
<comment type="subcellular location">
    <subcellularLocation>
        <location evidence="2">Cell membrane</location>
        <topology evidence="2">Multi-pass membrane protein</topology>
    </subcellularLocation>
</comment>
<protein>
    <recommendedName>
        <fullName evidence="3">histidine kinase</fullName>
        <ecNumber evidence="3">2.7.13.3</ecNumber>
    </recommendedName>
</protein>
<dbReference type="CDD" id="cd12914">
    <property type="entry name" value="PDC1_DGC_like"/>
    <property type="match status" value="1"/>
</dbReference>
<keyword evidence="12" id="KW-0902">Two-component regulatory system</keyword>
<keyword evidence="5" id="KW-0597">Phosphoprotein</keyword>
<dbReference type="InterPro" id="IPR013767">
    <property type="entry name" value="PAS_fold"/>
</dbReference>
<dbReference type="PROSITE" id="PS50885">
    <property type="entry name" value="HAMP"/>
    <property type="match status" value="1"/>
</dbReference>
<organism evidence="19 20">
    <name type="scientific">Undibacterium parvum</name>
    <dbReference type="NCBI Taxonomy" id="401471"/>
    <lineage>
        <taxon>Bacteria</taxon>
        <taxon>Pseudomonadati</taxon>
        <taxon>Pseudomonadota</taxon>
        <taxon>Betaproteobacteria</taxon>
        <taxon>Burkholderiales</taxon>
        <taxon>Oxalobacteraceae</taxon>
        <taxon>Undibacterium</taxon>
    </lineage>
</organism>
<keyword evidence="20" id="KW-1185">Reference proteome</keyword>
<dbReference type="PROSITE" id="PS50113">
    <property type="entry name" value="PAC"/>
    <property type="match status" value="2"/>
</dbReference>
<reference evidence="19 20" key="1">
    <citation type="journal article" date="2011" name="Int. J. Syst. Evol. Microbiol.">
        <title>Description of Undibacterium oligocarboniphilum sp. nov., isolated from purified water, and Undibacterium pigrum strain CCUG 49012 as the type strain of Undibacterium parvum sp. nov., and emended descriptions of the genus Undibacterium and the species Undibacterium pigrum.</title>
        <authorList>
            <person name="Eder W."/>
            <person name="Wanner G."/>
            <person name="Ludwig W."/>
            <person name="Busse H.J."/>
            <person name="Ziemke-Kageler F."/>
            <person name="Lang E."/>
        </authorList>
    </citation>
    <scope>NUCLEOTIDE SEQUENCE [LARGE SCALE GENOMIC DNA]</scope>
    <source>
        <strain evidence="19 20">DSM 23061</strain>
    </source>
</reference>
<evidence type="ECO:0000259" key="15">
    <source>
        <dbReference type="PROSITE" id="PS50109"/>
    </source>
</evidence>
<dbReference type="Pfam" id="PF02518">
    <property type="entry name" value="HATPase_c"/>
    <property type="match status" value="1"/>
</dbReference>
<evidence type="ECO:0000256" key="5">
    <source>
        <dbReference type="ARBA" id="ARBA00022553"/>
    </source>
</evidence>
<dbReference type="CDD" id="cd12915">
    <property type="entry name" value="PDC2_DGC_like"/>
    <property type="match status" value="1"/>
</dbReference>
<dbReference type="PANTHER" id="PTHR43065">
    <property type="entry name" value="SENSOR HISTIDINE KINASE"/>
    <property type="match status" value="1"/>
</dbReference>
<feature type="domain" description="Histidine kinase" evidence="15">
    <location>
        <begin position="656"/>
        <end position="858"/>
    </location>
</feature>
<evidence type="ECO:0000313" key="20">
    <source>
        <dbReference type="Proteomes" id="UP000275663"/>
    </source>
</evidence>
<dbReference type="GO" id="GO:0004673">
    <property type="term" value="F:protein histidine kinase activity"/>
    <property type="evidence" value="ECO:0007669"/>
    <property type="project" value="UniProtKB-EC"/>
</dbReference>
<dbReference type="PANTHER" id="PTHR43065:SF23">
    <property type="entry name" value="SENSOR HISTIDINE KINASE PDTAS"/>
    <property type="match status" value="1"/>
</dbReference>
<dbReference type="Gene3D" id="3.30.565.10">
    <property type="entry name" value="Histidine kinase-like ATPase, C-terminal domain"/>
    <property type="match status" value="1"/>
</dbReference>
<evidence type="ECO:0000259" key="18">
    <source>
        <dbReference type="PROSITE" id="PS50885"/>
    </source>
</evidence>
<dbReference type="InterPro" id="IPR003660">
    <property type="entry name" value="HAMP_dom"/>
</dbReference>
<evidence type="ECO:0000256" key="1">
    <source>
        <dbReference type="ARBA" id="ARBA00000085"/>
    </source>
</evidence>
<accession>A0A3Q9BR57</accession>
<dbReference type="KEGG" id="upv:EJN92_11205"/>
<evidence type="ECO:0000256" key="7">
    <source>
        <dbReference type="ARBA" id="ARBA00022692"/>
    </source>
</evidence>
<dbReference type="NCBIfam" id="TIGR00229">
    <property type="entry name" value="sensory_box"/>
    <property type="match status" value="2"/>
</dbReference>
<dbReference type="Gene3D" id="6.10.340.10">
    <property type="match status" value="1"/>
</dbReference>
<dbReference type="SUPFAM" id="SSF55785">
    <property type="entry name" value="PYP-like sensor domain (PAS domain)"/>
    <property type="match status" value="2"/>
</dbReference>
<dbReference type="InterPro" id="IPR001610">
    <property type="entry name" value="PAC"/>
</dbReference>
<evidence type="ECO:0000256" key="14">
    <source>
        <dbReference type="SAM" id="Phobius"/>
    </source>
</evidence>
<dbReference type="CDD" id="cd00130">
    <property type="entry name" value="PAS"/>
    <property type="match status" value="2"/>
</dbReference>
<evidence type="ECO:0000313" key="19">
    <source>
        <dbReference type="EMBL" id="AZP12522.1"/>
    </source>
</evidence>
<dbReference type="Proteomes" id="UP000275663">
    <property type="component" value="Chromosome"/>
</dbReference>
<feature type="transmembrane region" description="Helical" evidence="14">
    <location>
        <begin position="43"/>
        <end position="64"/>
    </location>
</feature>
<dbReference type="Pfam" id="PF00989">
    <property type="entry name" value="PAS"/>
    <property type="match status" value="1"/>
</dbReference>
<evidence type="ECO:0000256" key="11">
    <source>
        <dbReference type="ARBA" id="ARBA00022989"/>
    </source>
</evidence>
<evidence type="ECO:0000256" key="8">
    <source>
        <dbReference type="ARBA" id="ARBA00022741"/>
    </source>
</evidence>
<keyword evidence="8" id="KW-0547">Nucleotide-binding</keyword>
<feature type="domain" description="PAS" evidence="16">
    <location>
        <begin position="519"/>
        <end position="589"/>
    </location>
</feature>
<dbReference type="InterPro" id="IPR011495">
    <property type="entry name" value="Sig_transdc_His_kin_sub2_dim/P"/>
</dbReference>
<evidence type="ECO:0000259" key="16">
    <source>
        <dbReference type="PROSITE" id="PS50112"/>
    </source>
</evidence>
<keyword evidence="6" id="KW-0808">Transferase</keyword>
<dbReference type="InterPro" id="IPR000014">
    <property type="entry name" value="PAS"/>
</dbReference>
<evidence type="ECO:0000256" key="13">
    <source>
        <dbReference type="ARBA" id="ARBA00023136"/>
    </source>
</evidence>
<evidence type="ECO:0000256" key="6">
    <source>
        <dbReference type="ARBA" id="ARBA00022679"/>
    </source>
</evidence>
<dbReference type="InterPro" id="IPR036890">
    <property type="entry name" value="HATPase_C_sf"/>
</dbReference>
<evidence type="ECO:0000256" key="10">
    <source>
        <dbReference type="ARBA" id="ARBA00022840"/>
    </source>
</evidence>
<dbReference type="EMBL" id="CP034464">
    <property type="protein sequence ID" value="AZP12522.1"/>
    <property type="molecule type" value="Genomic_DNA"/>
</dbReference>
<dbReference type="Pfam" id="PF00672">
    <property type="entry name" value="HAMP"/>
    <property type="match status" value="1"/>
</dbReference>
<dbReference type="InterPro" id="IPR033479">
    <property type="entry name" value="dCache_1"/>
</dbReference>
<dbReference type="SMART" id="SM00091">
    <property type="entry name" value="PAS"/>
    <property type="match status" value="2"/>
</dbReference>
<dbReference type="GO" id="GO:0005524">
    <property type="term" value="F:ATP binding"/>
    <property type="evidence" value="ECO:0007669"/>
    <property type="project" value="UniProtKB-KW"/>
</dbReference>
<dbReference type="PROSITE" id="PS50112">
    <property type="entry name" value="PAS"/>
    <property type="match status" value="2"/>
</dbReference>
<feature type="transmembrane region" description="Helical" evidence="14">
    <location>
        <begin position="312"/>
        <end position="334"/>
    </location>
</feature>